<reference evidence="2 3" key="1">
    <citation type="submission" date="2019-03" db="EMBL/GenBank/DDBJ databases">
        <title>Draft genome sequences of novel Actinobacteria.</title>
        <authorList>
            <person name="Sahin N."/>
            <person name="Ay H."/>
            <person name="Saygin H."/>
        </authorList>
    </citation>
    <scope>NUCLEOTIDE SEQUENCE [LARGE SCALE GENOMIC DNA]</scope>
    <source>
        <strain evidence="2 3">H3C3</strain>
    </source>
</reference>
<comment type="caution">
    <text evidence="2">The sequence shown here is derived from an EMBL/GenBank/DDBJ whole genome shotgun (WGS) entry which is preliminary data.</text>
</comment>
<dbReference type="RefSeq" id="WP_131903148.1">
    <property type="nucleotide sequence ID" value="NZ_SMKU01000466.1"/>
</dbReference>
<organism evidence="2 3">
    <name type="scientific">Actinomadura rubrisoli</name>
    <dbReference type="NCBI Taxonomy" id="2530368"/>
    <lineage>
        <taxon>Bacteria</taxon>
        <taxon>Bacillati</taxon>
        <taxon>Actinomycetota</taxon>
        <taxon>Actinomycetes</taxon>
        <taxon>Streptosporangiales</taxon>
        <taxon>Thermomonosporaceae</taxon>
        <taxon>Actinomadura</taxon>
    </lineage>
</organism>
<name>A0A4R4ZX88_9ACTN</name>
<dbReference type="OrthoDB" id="4562627at2"/>
<dbReference type="AlphaFoldDB" id="A0A4R4ZX88"/>
<sequence>MDLISPQQREEVLWEGEPQEVRKLELRDGYGMDSELLDAWRAGDPDGFVERAIADHTEHLRQKAAEGRPYRRVRVVSEPLSEYQRMAVNIASSYEQLRWLPRRLASSLLLPVNDCLVLDSLVVFNVLDGSDNRAEILLSRDPDLVAAVNTAFEEAWALAIPNGEYKPA</sequence>
<dbReference type="InterPro" id="IPR049244">
    <property type="entry name" value="DUF6879"/>
</dbReference>
<dbReference type="Pfam" id="PF21806">
    <property type="entry name" value="DUF6879"/>
    <property type="match status" value="1"/>
</dbReference>
<evidence type="ECO:0000259" key="1">
    <source>
        <dbReference type="Pfam" id="PF21806"/>
    </source>
</evidence>
<evidence type="ECO:0000313" key="3">
    <source>
        <dbReference type="Proteomes" id="UP000294513"/>
    </source>
</evidence>
<dbReference type="EMBL" id="SMKU01000466">
    <property type="protein sequence ID" value="TDD63861.1"/>
    <property type="molecule type" value="Genomic_DNA"/>
</dbReference>
<keyword evidence="3" id="KW-1185">Reference proteome</keyword>
<protein>
    <recommendedName>
        <fullName evidence="1">DUF6879 domain-containing protein</fullName>
    </recommendedName>
</protein>
<accession>A0A4R4ZX88</accession>
<feature type="domain" description="DUF6879" evidence="1">
    <location>
        <begin position="13"/>
        <end position="166"/>
    </location>
</feature>
<evidence type="ECO:0000313" key="2">
    <source>
        <dbReference type="EMBL" id="TDD63861.1"/>
    </source>
</evidence>
<gene>
    <name evidence="2" type="ORF">E1298_43025</name>
</gene>
<dbReference type="Proteomes" id="UP000294513">
    <property type="component" value="Unassembled WGS sequence"/>
</dbReference>
<proteinExistence type="predicted"/>